<dbReference type="GeneID" id="67444641"/>
<protein>
    <recommendedName>
        <fullName evidence="4">DUF3352 domain-containing protein</fullName>
    </recommendedName>
</protein>
<keyword evidence="1" id="KW-0732">Signal</keyword>
<dbReference type="RefSeq" id="WP_011788262.1">
    <property type="nucleotide sequence ID" value="NZ_BMPK01000001.1"/>
</dbReference>
<keyword evidence="3" id="KW-1185">Reference proteome</keyword>
<accession>A0ABX8X9M4</accession>
<feature type="signal peptide" evidence="1">
    <location>
        <begin position="1"/>
        <end position="17"/>
    </location>
</feature>
<evidence type="ECO:0000313" key="2">
    <source>
        <dbReference type="EMBL" id="QYX72085.1"/>
    </source>
</evidence>
<evidence type="ECO:0000256" key="1">
    <source>
        <dbReference type="SAM" id="SignalP"/>
    </source>
</evidence>
<evidence type="ECO:0008006" key="4">
    <source>
        <dbReference type="Google" id="ProtNLM"/>
    </source>
</evidence>
<organism evidence="2 3">
    <name type="scientific">Shewanella putrefaciens</name>
    <name type="common">Pseudomonas putrefaciens</name>
    <dbReference type="NCBI Taxonomy" id="24"/>
    <lineage>
        <taxon>Bacteria</taxon>
        <taxon>Pseudomonadati</taxon>
        <taxon>Pseudomonadota</taxon>
        <taxon>Gammaproteobacteria</taxon>
        <taxon>Alteromonadales</taxon>
        <taxon>Shewanellaceae</taxon>
        <taxon>Shewanella</taxon>
    </lineage>
</organism>
<dbReference type="Proteomes" id="UP000827084">
    <property type="component" value="Chromosome"/>
</dbReference>
<dbReference type="EMBL" id="CP080635">
    <property type="protein sequence ID" value="QYX72085.1"/>
    <property type="molecule type" value="Genomic_DNA"/>
</dbReference>
<reference evidence="2 3" key="1">
    <citation type="submission" date="2021-08" db="EMBL/GenBank/DDBJ databases">
        <title>Shewanella putrefaciens YZ-J, complete genome.</title>
        <authorList>
            <person name="Yi Z."/>
        </authorList>
    </citation>
    <scope>NUCLEOTIDE SEQUENCE [LARGE SCALE GENOMIC DNA]</scope>
    <source>
        <strain evidence="2 3">YZ-J</strain>
    </source>
</reference>
<name>A0ABX8X9M4_SHEPU</name>
<evidence type="ECO:0000313" key="3">
    <source>
        <dbReference type="Proteomes" id="UP000827084"/>
    </source>
</evidence>
<sequence>MKKIVIAAAIIAAGAGAYWYTQHGTSSSVSANPLLDYVPADTPVFSGQLKPFPLKAYLQSISGNYQQYPTDVFAELGELDNPMGKFFVSVYQQYMEGIKEPALLLKTFGFPDEIKPYFYTLGALPVLKIDVDQVAAFWAVLDKAEKDSGVTHEMRQIGGVDYRAYALSDESSSEKADLLFAHKDGILTVTFSTSVTEPELLEMALGLKKAPQSLAASGMLQEIIKTHGFMDDSISFINHVEIVKALTSPDSNMLSKQLTKLFADENNGEDPLAEIRTPECRAELTAIAGNWPRTVAGLTAFSVTEKESHMAASFVVETKNQPILTALQKMRGFIPAHLANIDSTIFSLGLGFDVNEVAPSLTAVWDDLQKPQLTCAPLADLQAELSQQSPAMLGMFTGMANGVKGMSVSLLDYKMGTQESEPQLESLDALVSLSADNPAMLFNMVKPFAPMLAEVQLAENGDATDLSPLLMLPPELGIKPMLAIKGQHLVVYSGDKGLALANKLASEKLSANGMYSLSADYGKMFTPVITLLEMSGEPIPEEVQMLKDYNMRIQMSFDVNKQGIVLGSVVNSKTSDNK</sequence>
<proteinExistence type="predicted"/>
<gene>
    <name evidence="2" type="ORF">K3G22_15235</name>
</gene>
<feature type="chain" id="PRO_5046209288" description="DUF3352 domain-containing protein" evidence="1">
    <location>
        <begin position="18"/>
        <end position="578"/>
    </location>
</feature>